<reference evidence="6 7" key="2">
    <citation type="submission" date="2019-02" db="EMBL/GenBank/DDBJ databases">
        <title>'Lichenibacterium ramalinii' gen. nov. sp. nov., 'Lichenibacterium minor' gen. nov. sp. nov.</title>
        <authorList>
            <person name="Pankratov T."/>
        </authorList>
    </citation>
    <scope>NUCLEOTIDE SEQUENCE [LARGE SCALE GENOMIC DNA]</scope>
    <source>
        <strain evidence="6 7">RmlP026</strain>
    </source>
</reference>
<gene>
    <name evidence="6" type="ORF">D3273_01525</name>
</gene>
<dbReference type="Pfam" id="PF01380">
    <property type="entry name" value="SIS"/>
    <property type="match status" value="1"/>
</dbReference>
<evidence type="ECO:0000256" key="1">
    <source>
        <dbReference type="ARBA" id="ARBA00023015"/>
    </source>
</evidence>
<reference evidence="6 7" key="1">
    <citation type="submission" date="2018-12" db="EMBL/GenBank/DDBJ databases">
        <authorList>
            <person name="Grouzdev D.S."/>
            <person name="Krutkina M.S."/>
        </authorList>
    </citation>
    <scope>NUCLEOTIDE SEQUENCE [LARGE SCALE GENOMIC DNA]</scope>
    <source>
        <strain evidence="6 7">RmlP026</strain>
    </source>
</reference>
<dbReference type="GO" id="GO:0097367">
    <property type="term" value="F:carbohydrate derivative binding"/>
    <property type="evidence" value="ECO:0007669"/>
    <property type="project" value="InterPro"/>
</dbReference>
<feature type="domain" description="HTH rpiR-type" evidence="4">
    <location>
        <begin position="12"/>
        <end position="88"/>
    </location>
</feature>
<keyword evidence="2" id="KW-0238">DNA-binding</keyword>
<dbReference type="EMBL" id="QYBB01000001">
    <property type="protein sequence ID" value="RYC33957.1"/>
    <property type="molecule type" value="Genomic_DNA"/>
</dbReference>
<dbReference type="AlphaFoldDB" id="A0A4Q2UFF7"/>
<dbReference type="InterPro" id="IPR009057">
    <property type="entry name" value="Homeodomain-like_sf"/>
</dbReference>
<dbReference type="InterPro" id="IPR046348">
    <property type="entry name" value="SIS_dom_sf"/>
</dbReference>
<keyword evidence="1" id="KW-0805">Transcription regulation</keyword>
<dbReference type="CDD" id="cd05013">
    <property type="entry name" value="SIS_RpiR"/>
    <property type="match status" value="1"/>
</dbReference>
<dbReference type="GO" id="GO:0003700">
    <property type="term" value="F:DNA-binding transcription factor activity"/>
    <property type="evidence" value="ECO:0007669"/>
    <property type="project" value="InterPro"/>
</dbReference>
<dbReference type="InterPro" id="IPR047640">
    <property type="entry name" value="RpiR-like"/>
</dbReference>
<dbReference type="Gene3D" id="3.40.50.10490">
    <property type="entry name" value="Glucose-6-phosphate isomerase like protein, domain 1"/>
    <property type="match status" value="1"/>
</dbReference>
<evidence type="ECO:0000259" key="4">
    <source>
        <dbReference type="PROSITE" id="PS51071"/>
    </source>
</evidence>
<evidence type="ECO:0000259" key="5">
    <source>
        <dbReference type="PROSITE" id="PS51464"/>
    </source>
</evidence>
<dbReference type="PROSITE" id="PS51071">
    <property type="entry name" value="HTH_RPIR"/>
    <property type="match status" value="1"/>
</dbReference>
<sequence>MSGAEPAPRSFAALRDLLLERRAGLPKRLAQVADFALHNPDEMAFGTVAAVADLAGVQPSTLVRFAQALGYGGFSDLQTVFRALLRNRWPDYEDRLKALSPGSDARPEALLAGFCESAALSLERLRERVSGEALGRAVDVLAGADTVYILGQRRTFAVAAYLAYAFAKLNIRSVLVDNVGALGPDQVAFARPEDALLAVSFAPYTPSTVEIAERLAQRLPVVAITDSPFSPLVGSARAWLEVAEADFGDFRAVSGTFALAMTLAVAVGQRRAAP</sequence>
<dbReference type="InterPro" id="IPR000281">
    <property type="entry name" value="HTH_RpiR"/>
</dbReference>
<dbReference type="SUPFAM" id="SSF53697">
    <property type="entry name" value="SIS domain"/>
    <property type="match status" value="1"/>
</dbReference>
<evidence type="ECO:0000313" key="7">
    <source>
        <dbReference type="Proteomes" id="UP000290759"/>
    </source>
</evidence>
<dbReference type="PANTHER" id="PTHR30514:SF20">
    <property type="entry name" value="TRANSCRIPTIONAL REGULATOR"/>
    <property type="match status" value="1"/>
</dbReference>
<dbReference type="OrthoDB" id="9814005at2"/>
<keyword evidence="7" id="KW-1185">Reference proteome</keyword>
<name>A0A4Q2UFF7_9HYPH</name>
<dbReference type="PANTHER" id="PTHR30514">
    <property type="entry name" value="GLUCOKINASE"/>
    <property type="match status" value="1"/>
</dbReference>
<dbReference type="InterPro" id="IPR035472">
    <property type="entry name" value="RpiR-like_SIS"/>
</dbReference>
<proteinExistence type="predicted"/>
<dbReference type="Pfam" id="PF01418">
    <property type="entry name" value="HTH_6"/>
    <property type="match status" value="1"/>
</dbReference>
<dbReference type="GO" id="GO:1901135">
    <property type="term" value="P:carbohydrate derivative metabolic process"/>
    <property type="evidence" value="ECO:0007669"/>
    <property type="project" value="InterPro"/>
</dbReference>
<evidence type="ECO:0000313" key="6">
    <source>
        <dbReference type="EMBL" id="RYC33957.1"/>
    </source>
</evidence>
<dbReference type="GO" id="GO:0003677">
    <property type="term" value="F:DNA binding"/>
    <property type="evidence" value="ECO:0007669"/>
    <property type="project" value="UniProtKB-KW"/>
</dbReference>
<protein>
    <submittedName>
        <fullName evidence="6">MurR/RpiR family transcriptional regulator</fullName>
    </submittedName>
</protein>
<dbReference type="PROSITE" id="PS51464">
    <property type="entry name" value="SIS"/>
    <property type="match status" value="1"/>
</dbReference>
<comment type="caution">
    <text evidence="6">The sequence shown here is derived from an EMBL/GenBank/DDBJ whole genome shotgun (WGS) entry which is preliminary data.</text>
</comment>
<dbReference type="InterPro" id="IPR036388">
    <property type="entry name" value="WH-like_DNA-bd_sf"/>
</dbReference>
<accession>A0A4Q2UFF7</accession>
<evidence type="ECO:0000256" key="2">
    <source>
        <dbReference type="ARBA" id="ARBA00023125"/>
    </source>
</evidence>
<dbReference type="SUPFAM" id="SSF46689">
    <property type="entry name" value="Homeodomain-like"/>
    <property type="match status" value="1"/>
</dbReference>
<dbReference type="InterPro" id="IPR001347">
    <property type="entry name" value="SIS_dom"/>
</dbReference>
<organism evidence="6 7">
    <name type="scientific">Lichenibacterium minor</name>
    <dbReference type="NCBI Taxonomy" id="2316528"/>
    <lineage>
        <taxon>Bacteria</taxon>
        <taxon>Pseudomonadati</taxon>
        <taxon>Pseudomonadota</taxon>
        <taxon>Alphaproteobacteria</taxon>
        <taxon>Hyphomicrobiales</taxon>
        <taxon>Lichenihabitantaceae</taxon>
        <taxon>Lichenibacterium</taxon>
    </lineage>
</organism>
<keyword evidence="3" id="KW-0804">Transcription</keyword>
<feature type="domain" description="SIS" evidence="5">
    <location>
        <begin position="137"/>
        <end position="273"/>
    </location>
</feature>
<dbReference type="RefSeq" id="WP_129222817.1">
    <property type="nucleotide sequence ID" value="NZ_QYBB01000001.1"/>
</dbReference>
<dbReference type="Gene3D" id="1.10.10.10">
    <property type="entry name" value="Winged helix-like DNA-binding domain superfamily/Winged helix DNA-binding domain"/>
    <property type="match status" value="1"/>
</dbReference>
<evidence type="ECO:0000256" key="3">
    <source>
        <dbReference type="ARBA" id="ARBA00023163"/>
    </source>
</evidence>
<dbReference type="Proteomes" id="UP000290759">
    <property type="component" value="Unassembled WGS sequence"/>
</dbReference>